<dbReference type="InterPro" id="IPR036390">
    <property type="entry name" value="WH_DNA-bd_sf"/>
</dbReference>
<name>A0A0U2X4C3_9GAMM</name>
<dbReference type="InterPro" id="IPR052543">
    <property type="entry name" value="HTH_Metal-responsive_Reg"/>
</dbReference>
<dbReference type="InterPro" id="IPR011991">
    <property type="entry name" value="ArsR-like_HTH"/>
</dbReference>
<accession>A0A0U2X4C3</accession>
<proteinExistence type="predicted"/>
<organism evidence="2 3">
    <name type="scientific">Pseudoalteromonas rubra</name>
    <dbReference type="NCBI Taxonomy" id="43658"/>
    <lineage>
        <taxon>Bacteria</taxon>
        <taxon>Pseudomonadati</taxon>
        <taxon>Pseudomonadota</taxon>
        <taxon>Gammaproteobacteria</taxon>
        <taxon>Alteromonadales</taxon>
        <taxon>Pseudoalteromonadaceae</taxon>
        <taxon>Pseudoalteromonas</taxon>
    </lineage>
</organism>
<dbReference type="PANTHER" id="PTHR39168">
    <property type="entry name" value="TRANSCRIPTIONAL REGULATOR-RELATED"/>
    <property type="match status" value="1"/>
</dbReference>
<dbReference type="SMART" id="SM00418">
    <property type="entry name" value="HTH_ARSR"/>
    <property type="match status" value="1"/>
</dbReference>
<dbReference type="EMBL" id="CP013611">
    <property type="protein sequence ID" value="ALU42900.1"/>
    <property type="molecule type" value="Genomic_DNA"/>
</dbReference>
<dbReference type="GO" id="GO:0097063">
    <property type="term" value="F:cadmium ion sensor activity"/>
    <property type="evidence" value="ECO:0007669"/>
    <property type="project" value="TreeGrafter"/>
</dbReference>
<dbReference type="InterPro" id="IPR001845">
    <property type="entry name" value="HTH_ArsR_DNA-bd_dom"/>
</dbReference>
<protein>
    <submittedName>
        <fullName evidence="2">ArsR family transcriptional regulator</fullName>
    </submittedName>
</protein>
<reference evidence="2 3" key="1">
    <citation type="submission" date="2015-12" db="EMBL/GenBank/DDBJ databases">
        <title>Complete genome sequence of Pseudoalteromonas rubra SCSIO 6842, harboring a conjugative plasmid.</title>
        <authorList>
            <person name="Li B."/>
            <person name="Wang X."/>
        </authorList>
    </citation>
    <scope>NUCLEOTIDE SEQUENCE [LARGE SCALE GENOMIC DNA]</scope>
    <source>
        <strain evidence="2 3">SCSIO 6842</strain>
    </source>
</reference>
<feature type="domain" description="HTH arsR-type" evidence="1">
    <location>
        <begin position="1"/>
        <end position="93"/>
    </location>
</feature>
<dbReference type="GO" id="GO:0010288">
    <property type="term" value="P:response to lead ion"/>
    <property type="evidence" value="ECO:0007669"/>
    <property type="project" value="TreeGrafter"/>
</dbReference>
<dbReference type="GO" id="GO:0032791">
    <property type="term" value="F:lead ion binding"/>
    <property type="evidence" value="ECO:0007669"/>
    <property type="project" value="TreeGrafter"/>
</dbReference>
<dbReference type="PROSITE" id="PS50987">
    <property type="entry name" value="HTH_ARSR_2"/>
    <property type="match status" value="1"/>
</dbReference>
<dbReference type="Pfam" id="PF12840">
    <property type="entry name" value="HTH_20"/>
    <property type="match status" value="1"/>
</dbReference>
<dbReference type="InterPro" id="IPR036388">
    <property type="entry name" value="WH-like_DNA-bd_sf"/>
</dbReference>
<dbReference type="PRINTS" id="PR00778">
    <property type="entry name" value="HTHARSR"/>
</dbReference>
<dbReference type="CDD" id="cd00090">
    <property type="entry name" value="HTH_ARSR"/>
    <property type="match status" value="1"/>
</dbReference>
<dbReference type="SUPFAM" id="SSF46785">
    <property type="entry name" value="Winged helix' DNA-binding domain"/>
    <property type="match status" value="1"/>
</dbReference>
<dbReference type="GO" id="GO:0046686">
    <property type="term" value="P:response to cadmium ion"/>
    <property type="evidence" value="ECO:0007669"/>
    <property type="project" value="TreeGrafter"/>
</dbReference>
<dbReference type="AlphaFoldDB" id="A0A0U2X4C3"/>
<dbReference type="KEGG" id="prr:AT705_08060"/>
<sequence>MHDPDITVIASLIGEPTRARMLLALMSGKALTATELALEADITAQTASSHLSKLLDSSLITVRKQGRHKYFQLKSQAVAELIEQLLTLSSSTTLKTNTGPDDPYLRQARVCYDHIAGELGVQLYDALVAANYLEDKQAQTLLTPRGTAFFEQLGVCFSTFREKKRPLCKSCLDWSERRNHLAGSLGNWILNDALERGWLQRVPDSRALIFRGEAHRRHFAKTYGLKLTDNTEK</sequence>
<evidence type="ECO:0000313" key="2">
    <source>
        <dbReference type="EMBL" id="ALU42900.1"/>
    </source>
</evidence>
<dbReference type="GO" id="GO:0003677">
    <property type="term" value="F:DNA binding"/>
    <property type="evidence" value="ECO:0007669"/>
    <property type="project" value="TreeGrafter"/>
</dbReference>
<gene>
    <name evidence="2" type="ORF">AT705_08060</name>
</gene>
<dbReference type="PANTHER" id="PTHR39168:SF1">
    <property type="entry name" value="TRANSCRIPTIONAL REGULATORY PROTEIN"/>
    <property type="match status" value="1"/>
</dbReference>
<dbReference type="Proteomes" id="UP000069015">
    <property type="component" value="Chromosome 1"/>
</dbReference>
<dbReference type="GO" id="GO:0003700">
    <property type="term" value="F:DNA-binding transcription factor activity"/>
    <property type="evidence" value="ECO:0007669"/>
    <property type="project" value="InterPro"/>
</dbReference>
<dbReference type="Gene3D" id="1.10.10.10">
    <property type="entry name" value="Winged helix-like DNA-binding domain superfamily/Winged helix DNA-binding domain"/>
    <property type="match status" value="1"/>
</dbReference>
<evidence type="ECO:0000259" key="1">
    <source>
        <dbReference type="PROSITE" id="PS50987"/>
    </source>
</evidence>
<evidence type="ECO:0000313" key="3">
    <source>
        <dbReference type="Proteomes" id="UP000069015"/>
    </source>
</evidence>
<dbReference type="RefSeq" id="WP_058796196.1">
    <property type="nucleotide sequence ID" value="NZ_CP013611.1"/>
</dbReference>